<accession>A0A090E4T1</accession>
<proteinExistence type="predicted"/>
<feature type="compositionally biased region" description="Basic and acidic residues" evidence="1">
    <location>
        <begin position="10"/>
        <end position="20"/>
    </location>
</feature>
<sequence>MSRKGKKRPASQEERNSMTWKGTKDDLFKWTNDEWSIRHLPQVRIASLVMKQDHEQLRTTMADICETGAVSDMLEQMMLTKEHLEALVDLLDRALFRSFLVLERLGYSPDNPPPDTPAIDPHTTVQ</sequence>
<dbReference type="Proteomes" id="UP000045285">
    <property type="component" value="Unassembled WGS sequence"/>
</dbReference>
<evidence type="ECO:0000256" key="1">
    <source>
        <dbReference type="SAM" id="MobiDB-lite"/>
    </source>
</evidence>
<feature type="region of interest" description="Disordered" evidence="1">
    <location>
        <begin position="1"/>
        <end position="20"/>
    </location>
</feature>
<name>A0A090E4T1_MESPL</name>
<reference evidence="3" key="1">
    <citation type="submission" date="2014-08" db="EMBL/GenBank/DDBJ databases">
        <authorList>
            <person name="Moulin L."/>
        </authorList>
    </citation>
    <scope>NUCLEOTIDE SEQUENCE [LARGE SCALE GENOMIC DNA]</scope>
</reference>
<gene>
    <name evidence="2" type="ORF">MPL3356_400098</name>
</gene>
<dbReference type="AlphaFoldDB" id="A0A090E4T1"/>
<organism evidence="2 3">
    <name type="scientific">Mesorhizobium plurifarium</name>
    <dbReference type="NCBI Taxonomy" id="69974"/>
    <lineage>
        <taxon>Bacteria</taxon>
        <taxon>Pseudomonadati</taxon>
        <taxon>Pseudomonadota</taxon>
        <taxon>Alphaproteobacteria</taxon>
        <taxon>Hyphomicrobiales</taxon>
        <taxon>Phyllobacteriaceae</taxon>
        <taxon>Mesorhizobium</taxon>
    </lineage>
</organism>
<feature type="region of interest" description="Disordered" evidence="1">
    <location>
        <begin position="105"/>
        <end position="126"/>
    </location>
</feature>
<evidence type="ECO:0000313" key="2">
    <source>
        <dbReference type="EMBL" id="CDX24494.1"/>
    </source>
</evidence>
<protein>
    <submittedName>
        <fullName evidence="2">Uncharacterized protein</fullName>
    </submittedName>
</protein>
<keyword evidence="3" id="KW-1185">Reference proteome</keyword>
<evidence type="ECO:0000313" key="3">
    <source>
        <dbReference type="Proteomes" id="UP000045285"/>
    </source>
</evidence>
<dbReference type="EMBL" id="CCMZ01000035">
    <property type="protein sequence ID" value="CDX24494.1"/>
    <property type="molecule type" value="Genomic_DNA"/>
</dbReference>